<feature type="non-terminal residue" evidence="17">
    <location>
        <position position="1"/>
    </location>
</feature>
<proteinExistence type="inferred from homology"/>
<comment type="subcellular location">
    <subcellularLocation>
        <location evidence="2">Membrane</location>
        <topology evidence="2">Single-pass membrane protein</topology>
    </subcellularLocation>
</comment>
<dbReference type="GO" id="GO:0004497">
    <property type="term" value="F:monooxygenase activity"/>
    <property type="evidence" value="ECO:0007669"/>
    <property type="project" value="UniProtKB-KW"/>
</dbReference>
<dbReference type="EMBL" id="QJKJ01013331">
    <property type="protein sequence ID" value="RDX66666.1"/>
    <property type="molecule type" value="Genomic_DNA"/>
</dbReference>
<comment type="pathway">
    <text evidence="13">Plant hormone biosynthesis; brassinosteroid biosynthesis.</text>
</comment>
<feature type="binding site" description="axial binding residue" evidence="14">
    <location>
        <position position="456"/>
    </location>
    <ligand>
        <name>heme</name>
        <dbReference type="ChEBI" id="CHEBI:30413"/>
    </ligand>
    <ligandPart>
        <name>Fe</name>
        <dbReference type="ChEBI" id="CHEBI:18248"/>
    </ligandPart>
</feature>
<keyword evidence="8 16" id="KW-1133">Transmembrane helix</keyword>
<evidence type="ECO:0000256" key="5">
    <source>
        <dbReference type="ARBA" id="ARBA00022617"/>
    </source>
</evidence>
<evidence type="ECO:0000256" key="14">
    <source>
        <dbReference type="PIRSR" id="PIRSR602401-1"/>
    </source>
</evidence>
<evidence type="ECO:0000256" key="4">
    <source>
        <dbReference type="ARBA" id="ARBA00010617"/>
    </source>
</evidence>
<protein>
    <submittedName>
        <fullName evidence="17">Cytochrome P450 90A1</fullName>
    </submittedName>
</protein>
<dbReference type="GO" id="GO:0016705">
    <property type="term" value="F:oxidoreductase activity, acting on paired donors, with incorporation or reduction of molecular oxygen"/>
    <property type="evidence" value="ECO:0007669"/>
    <property type="project" value="InterPro"/>
</dbReference>
<evidence type="ECO:0000313" key="18">
    <source>
        <dbReference type="Proteomes" id="UP000257109"/>
    </source>
</evidence>
<dbReference type="SUPFAM" id="SSF48264">
    <property type="entry name" value="Cytochrome P450"/>
    <property type="match status" value="1"/>
</dbReference>
<feature type="transmembrane region" description="Helical" evidence="16">
    <location>
        <begin position="6"/>
        <end position="23"/>
    </location>
</feature>
<keyword evidence="10 14" id="KW-0408">Iron</keyword>
<reference evidence="17" key="1">
    <citation type="submission" date="2018-05" db="EMBL/GenBank/DDBJ databases">
        <title>Draft genome of Mucuna pruriens seed.</title>
        <authorList>
            <person name="Nnadi N.E."/>
            <person name="Vos R."/>
            <person name="Hasami M.H."/>
            <person name="Devisetty U.K."/>
            <person name="Aguiy J.C."/>
        </authorList>
    </citation>
    <scope>NUCLEOTIDE SEQUENCE [LARGE SCALE GENOMIC DNA]</scope>
    <source>
        <strain evidence="17">JCA_2017</strain>
    </source>
</reference>
<comment type="similarity">
    <text evidence="4 15">Belongs to the cytochrome P450 family.</text>
</comment>
<organism evidence="17 18">
    <name type="scientific">Mucuna pruriens</name>
    <name type="common">Velvet bean</name>
    <name type="synonym">Dolichos pruriens</name>
    <dbReference type="NCBI Taxonomy" id="157652"/>
    <lineage>
        <taxon>Eukaryota</taxon>
        <taxon>Viridiplantae</taxon>
        <taxon>Streptophyta</taxon>
        <taxon>Embryophyta</taxon>
        <taxon>Tracheophyta</taxon>
        <taxon>Spermatophyta</taxon>
        <taxon>Magnoliopsida</taxon>
        <taxon>eudicotyledons</taxon>
        <taxon>Gunneridae</taxon>
        <taxon>Pentapetalae</taxon>
        <taxon>rosids</taxon>
        <taxon>fabids</taxon>
        <taxon>Fabales</taxon>
        <taxon>Fabaceae</taxon>
        <taxon>Papilionoideae</taxon>
        <taxon>50 kb inversion clade</taxon>
        <taxon>NPAAA clade</taxon>
        <taxon>indigoferoid/millettioid clade</taxon>
        <taxon>Phaseoleae</taxon>
        <taxon>Mucuna</taxon>
    </lineage>
</organism>
<dbReference type="Pfam" id="PF00067">
    <property type="entry name" value="p450"/>
    <property type="match status" value="1"/>
</dbReference>
<dbReference type="PROSITE" id="PS00086">
    <property type="entry name" value="CYTOCHROME_P450"/>
    <property type="match status" value="1"/>
</dbReference>
<comment type="cofactor">
    <cofactor evidence="1 14">
        <name>heme</name>
        <dbReference type="ChEBI" id="CHEBI:30413"/>
    </cofactor>
</comment>
<evidence type="ECO:0000256" key="6">
    <source>
        <dbReference type="ARBA" id="ARBA00022692"/>
    </source>
</evidence>
<comment type="caution">
    <text evidence="17">The sequence shown here is derived from an EMBL/GenBank/DDBJ whole genome shotgun (WGS) entry which is preliminary data.</text>
</comment>
<dbReference type="PANTHER" id="PTHR24286">
    <property type="entry name" value="CYTOCHROME P450 26"/>
    <property type="match status" value="1"/>
</dbReference>
<dbReference type="GO" id="GO:0016132">
    <property type="term" value="P:brassinosteroid biosynthetic process"/>
    <property type="evidence" value="ECO:0007669"/>
    <property type="project" value="TreeGrafter"/>
</dbReference>
<dbReference type="AlphaFoldDB" id="A0A371EKZ1"/>
<gene>
    <name evidence="17" type="primary">CYP90A1</name>
    <name evidence="17" type="ORF">CR513_54545</name>
</gene>
<accession>A0A371EKZ1</accession>
<keyword evidence="11 15" id="KW-0503">Monooxygenase</keyword>
<dbReference type="GO" id="GO:0010268">
    <property type="term" value="P:brassinosteroid homeostasis"/>
    <property type="evidence" value="ECO:0007669"/>
    <property type="project" value="TreeGrafter"/>
</dbReference>
<feature type="transmembrane region" description="Helical" evidence="16">
    <location>
        <begin position="228"/>
        <end position="248"/>
    </location>
</feature>
<sequence>MTSFPALLTFATILTVVLFLRRISHRRKFRLPPGSYGFPLIGETLQLISAYKSDNPEPFIDERVKRHGPIFTTHVFGETTVFSADPEANRFILQNEGKLLDCSYPGSISNLLGKHSLLLMKGALHKRMHSLTMSFANSSIIKDHLLHHIDRLICLNLDAWSHHVFLMDQAKKITFELTVKQLMSFDPDEWTESLRKEYVLVIEGFFTLPFPLFSTTYRRAIKVHAPKYVLFPCGLISFFSFIYNANYINNMGEIVLILQARTKVAEALTKVVRQRRKEYNEGKEKKNDMLGALLASGDHFSDEQIVDFLLALLVAGYETTSTIMTLAIKFLTETPLALAQLKEEHDQIRARSDPEAALEWTDYKSMAFTQCVVNETLRVANIIGGIFRRATTDIDIKGYTIPKGCKVFASFRAVHLNPEHYKDARTFNPWRWQSNSSEAANPGNVYTPFGGGPRLCPGYELARVVLSVFLHRFVTRFSWVPAEEDKLVFFPTTRTQKRYPIIVKRRD</sequence>
<dbReference type="GO" id="GO:0016125">
    <property type="term" value="P:sterol metabolic process"/>
    <property type="evidence" value="ECO:0007669"/>
    <property type="project" value="TreeGrafter"/>
</dbReference>
<keyword evidence="7 14" id="KW-0479">Metal-binding</keyword>
<dbReference type="CDD" id="cd11043">
    <property type="entry name" value="CYP90-like"/>
    <property type="match status" value="1"/>
</dbReference>
<name>A0A371EKZ1_MUCPR</name>
<comment type="pathway">
    <text evidence="3">Hormone biosynthesis.</text>
</comment>
<evidence type="ECO:0000256" key="8">
    <source>
        <dbReference type="ARBA" id="ARBA00022989"/>
    </source>
</evidence>
<evidence type="ECO:0000256" key="12">
    <source>
        <dbReference type="ARBA" id="ARBA00023136"/>
    </source>
</evidence>
<dbReference type="PRINTS" id="PR00463">
    <property type="entry name" value="EP450I"/>
</dbReference>
<dbReference type="InterPro" id="IPR002401">
    <property type="entry name" value="Cyt_P450_E_grp-I"/>
</dbReference>
<evidence type="ECO:0000256" key="13">
    <source>
        <dbReference type="ARBA" id="ARBA00037910"/>
    </source>
</evidence>
<dbReference type="PRINTS" id="PR00385">
    <property type="entry name" value="P450"/>
</dbReference>
<evidence type="ECO:0000256" key="2">
    <source>
        <dbReference type="ARBA" id="ARBA00004167"/>
    </source>
</evidence>
<keyword evidence="9 15" id="KW-0560">Oxidoreductase</keyword>
<dbReference type="GO" id="GO:0005506">
    <property type="term" value="F:iron ion binding"/>
    <property type="evidence" value="ECO:0007669"/>
    <property type="project" value="InterPro"/>
</dbReference>
<dbReference type="InterPro" id="IPR017972">
    <property type="entry name" value="Cyt_P450_CS"/>
</dbReference>
<evidence type="ECO:0000256" key="1">
    <source>
        <dbReference type="ARBA" id="ARBA00001971"/>
    </source>
</evidence>
<dbReference type="InterPro" id="IPR036396">
    <property type="entry name" value="Cyt_P450_sf"/>
</dbReference>
<dbReference type="GO" id="GO:0016020">
    <property type="term" value="C:membrane"/>
    <property type="evidence" value="ECO:0007669"/>
    <property type="project" value="UniProtKB-SubCell"/>
</dbReference>
<dbReference type="GO" id="GO:0020037">
    <property type="term" value="F:heme binding"/>
    <property type="evidence" value="ECO:0007669"/>
    <property type="project" value="InterPro"/>
</dbReference>
<evidence type="ECO:0000256" key="7">
    <source>
        <dbReference type="ARBA" id="ARBA00022723"/>
    </source>
</evidence>
<dbReference type="PANTHER" id="PTHR24286:SF44">
    <property type="entry name" value="3BETA,22ALPHA-DIHYDROXYSTEROID 3-DEHYDROGENASE"/>
    <property type="match status" value="1"/>
</dbReference>
<keyword evidence="18" id="KW-1185">Reference proteome</keyword>
<evidence type="ECO:0000256" key="10">
    <source>
        <dbReference type="ARBA" id="ARBA00023004"/>
    </source>
</evidence>
<keyword evidence="6 16" id="KW-0812">Transmembrane</keyword>
<keyword evidence="12 16" id="KW-0472">Membrane</keyword>
<dbReference type="InterPro" id="IPR001128">
    <property type="entry name" value="Cyt_P450"/>
</dbReference>
<dbReference type="Gene3D" id="1.10.630.10">
    <property type="entry name" value="Cytochrome P450"/>
    <property type="match status" value="2"/>
</dbReference>
<evidence type="ECO:0000256" key="15">
    <source>
        <dbReference type="RuleBase" id="RU000461"/>
    </source>
</evidence>
<dbReference type="STRING" id="157652.A0A371EKZ1"/>
<dbReference type="OrthoDB" id="3945418at2759"/>
<evidence type="ECO:0000256" key="11">
    <source>
        <dbReference type="ARBA" id="ARBA00023033"/>
    </source>
</evidence>
<evidence type="ECO:0000256" key="16">
    <source>
        <dbReference type="SAM" id="Phobius"/>
    </source>
</evidence>
<dbReference type="Proteomes" id="UP000257109">
    <property type="component" value="Unassembled WGS sequence"/>
</dbReference>
<keyword evidence="5 14" id="KW-0349">Heme</keyword>
<evidence type="ECO:0000256" key="9">
    <source>
        <dbReference type="ARBA" id="ARBA00023002"/>
    </source>
</evidence>
<evidence type="ECO:0000313" key="17">
    <source>
        <dbReference type="EMBL" id="RDX66666.1"/>
    </source>
</evidence>
<evidence type="ECO:0000256" key="3">
    <source>
        <dbReference type="ARBA" id="ARBA00004972"/>
    </source>
</evidence>